<evidence type="ECO:0000313" key="5">
    <source>
        <dbReference type="EMBL" id="GAA1714035.1"/>
    </source>
</evidence>
<dbReference type="PROSITE" id="PS50987">
    <property type="entry name" value="HTH_ARSR_2"/>
    <property type="match status" value="1"/>
</dbReference>
<evidence type="ECO:0000256" key="3">
    <source>
        <dbReference type="ARBA" id="ARBA00023163"/>
    </source>
</evidence>
<dbReference type="SMART" id="SM00418">
    <property type="entry name" value="HTH_ARSR"/>
    <property type="match status" value="1"/>
</dbReference>
<dbReference type="InterPro" id="IPR036388">
    <property type="entry name" value="WH-like_DNA-bd_sf"/>
</dbReference>
<dbReference type="RefSeq" id="WP_344162818.1">
    <property type="nucleotide sequence ID" value="NZ_BAAANF010000025.1"/>
</dbReference>
<keyword evidence="6" id="KW-1185">Reference proteome</keyword>
<dbReference type="InterPro" id="IPR011991">
    <property type="entry name" value="ArsR-like_HTH"/>
</dbReference>
<evidence type="ECO:0000256" key="1">
    <source>
        <dbReference type="ARBA" id="ARBA00023015"/>
    </source>
</evidence>
<dbReference type="InterPro" id="IPR001845">
    <property type="entry name" value="HTH_ArsR_DNA-bd_dom"/>
</dbReference>
<dbReference type="InterPro" id="IPR036390">
    <property type="entry name" value="WH_DNA-bd_sf"/>
</dbReference>
<proteinExistence type="predicted"/>
<dbReference type="EMBL" id="BAAANF010000025">
    <property type="protein sequence ID" value="GAA1714035.1"/>
    <property type="molecule type" value="Genomic_DNA"/>
</dbReference>
<dbReference type="InterPro" id="IPR045981">
    <property type="entry name" value="DUF5937"/>
</dbReference>
<keyword evidence="1" id="KW-0805">Transcription regulation</keyword>
<keyword evidence="3" id="KW-0804">Transcription</keyword>
<accession>A0ABP4V0N9</accession>
<comment type="caution">
    <text evidence="5">The sequence shown here is derived from an EMBL/GenBank/DDBJ whole genome shotgun (WGS) entry which is preliminary data.</text>
</comment>
<evidence type="ECO:0000256" key="2">
    <source>
        <dbReference type="ARBA" id="ARBA00023125"/>
    </source>
</evidence>
<dbReference type="InterPro" id="IPR051011">
    <property type="entry name" value="Metal_resp_trans_reg"/>
</dbReference>
<feature type="domain" description="HTH arsR-type" evidence="4">
    <location>
        <begin position="241"/>
        <end position="326"/>
    </location>
</feature>
<gene>
    <name evidence="5" type="ORF">GCM10009745_72830</name>
</gene>
<dbReference type="PANTHER" id="PTHR43132">
    <property type="entry name" value="ARSENICAL RESISTANCE OPERON REPRESSOR ARSR-RELATED"/>
    <property type="match status" value="1"/>
</dbReference>
<dbReference type="Gene3D" id="1.10.10.10">
    <property type="entry name" value="Winged helix-like DNA-binding domain superfamily/Winged helix DNA-binding domain"/>
    <property type="match status" value="1"/>
</dbReference>
<sequence length="326" mass="36044">MITYQLGVDDIADMRFACSPLLETATSLWALTEPSAHVLHLSWVRQTAARADWPDRDLLMALVSPQLHWLPDFLTPRPSSPLPDVHDELAQIRATPPRQAVADIIRAYDGRPLPPVLVDLCANPRRLRDRVCTAIAAYWTLAIEPHWPRMRALLEADMIHRAQLLARDGAAAVLTGLDPSVVWSNGALRMRISSYELDYETDVSGRGLWLVPTLFAKHTIAPLNPDEPPTVAYPARGIGTLWETRPEPAAGALADLLGKTRADLLMALDAPTSTIELARRRNVSPSAISQHLATLHANGLVARARAGRVVLYTRTELADRLIHNRL</sequence>
<protein>
    <submittedName>
        <fullName evidence="5">DUF5937 family protein</fullName>
    </submittedName>
</protein>
<name>A0ABP4V0N9_9ACTN</name>
<dbReference type="Proteomes" id="UP001500280">
    <property type="component" value="Unassembled WGS sequence"/>
</dbReference>
<organism evidence="5 6">
    <name type="scientific">Kribbella yunnanensis</name>
    <dbReference type="NCBI Taxonomy" id="190194"/>
    <lineage>
        <taxon>Bacteria</taxon>
        <taxon>Bacillati</taxon>
        <taxon>Actinomycetota</taxon>
        <taxon>Actinomycetes</taxon>
        <taxon>Propionibacteriales</taxon>
        <taxon>Kribbellaceae</taxon>
        <taxon>Kribbella</taxon>
    </lineage>
</organism>
<dbReference type="PANTHER" id="PTHR43132:SF8">
    <property type="entry name" value="HTH-TYPE TRANSCRIPTIONAL REGULATOR KMTR"/>
    <property type="match status" value="1"/>
</dbReference>
<evidence type="ECO:0000259" key="4">
    <source>
        <dbReference type="PROSITE" id="PS50987"/>
    </source>
</evidence>
<evidence type="ECO:0000313" key="6">
    <source>
        <dbReference type="Proteomes" id="UP001500280"/>
    </source>
</evidence>
<dbReference type="Pfam" id="PF19361">
    <property type="entry name" value="DUF5937"/>
    <property type="match status" value="1"/>
</dbReference>
<dbReference type="Pfam" id="PF01022">
    <property type="entry name" value="HTH_5"/>
    <property type="match status" value="1"/>
</dbReference>
<keyword evidence="2" id="KW-0238">DNA-binding</keyword>
<dbReference type="CDD" id="cd00090">
    <property type="entry name" value="HTH_ARSR"/>
    <property type="match status" value="1"/>
</dbReference>
<reference evidence="6" key="1">
    <citation type="journal article" date="2019" name="Int. J. Syst. Evol. Microbiol.">
        <title>The Global Catalogue of Microorganisms (GCM) 10K type strain sequencing project: providing services to taxonomists for standard genome sequencing and annotation.</title>
        <authorList>
            <consortium name="The Broad Institute Genomics Platform"/>
            <consortium name="The Broad Institute Genome Sequencing Center for Infectious Disease"/>
            <person name="Wu L."/>
            <person name="Ma J."/>
        </authorList>
    </citation>
    <scope>NUCLEOTIDE SEQUENCE [LARGE SCALE GENOMIC DNA]</scope>
    <source>
        <strain evidence="6">JCM 14307</strain>
    </source>
</reference>
<dbReference type="SUPFAM" id="SSF46785">
    <property type="entry name" value="Winged helix' DNA-binding domain"/>
    <property type="match status" value="1"/>
</dbReference>